<keyword evidence="5" id="KW-1185">Reference proteome</keyword>
<dbReference type="eggNOG" id="COG1309">
    <property type="taxonomic scope" value="Bacteria"/>
</dbReference>
<evidence type="ECO:0000256" key="1">
    <source>
        <dbReference type="ARBA" id="ARBA00023125"/>
    </source>
</evidence>
<evidence type="ECO:0000313" key="5">
    <source>
        <dbReference type="Proteomes" id="UP000009011"/>
    </source>
</evidence>
<dbReference type="PRINTS" id="PR00455">
    <property type="entry name" value="HTHTETR"/>
</dbReference>
<protein>
    <submittedName>
        <fullName evidence="4">Transcriptional regulator, TetR family</fullName>
    </submittedName>
</protein>
<proteinExistence type="predicted"/>
<feature type="domain" description="HTH tetR-type" evidence="3">
    <location>
        <begin position="13"/>
        <end position="73"/>
    </location>
</feature>
<dbReference type="AlphaFoldDB" id="I6ZNX6"/>
<dbReference type="EMBL" id="CP003557">
    <property type="protein sequence ID" value="AFN73729.1"/>
    <property type="molecule type" value="Genomic_DNA"/>
</dbReference>
<dbReference type="InterPro" id="IPR050624">
    <property type="entry name" value="HTH-type_Tx_Regulator"/>
</dbReference>
<dbReference type="PATRIC" id="fig|1191523.3.peg.507"/>
<evidence type="ECO:0000259" key="3">
    <source>
        <dbReference type="PROSITE" id="PS50977"/>
    </source>
</evidence>
<organism evidence="4 5">
    <name type="scientific">Melioribacter roseus (strain DSM 23840 / JCM 17771 / VKM B-2668 / P3M-2)</name>
    <dbReference type="NCBI Taxonomy" id="1191523"/>
    <lineage>
        <taxon>Bacteria</taxon>
        <taxon>Pseudomonadati</taxon>
        <taxon>Ignavibacteriota</taxon>
        <taxon>Ignavibacteria</taxon>
        <taxon>Ignavibacteriales</taxon>
        <taxon>Melioribacteraceae</taxon>
        <taxon>Melioribacter</taxon>
    </lineage>
</organism>
<name>I6ZNX6_MELRP</name>
<dbReference type="OrthoDB" id="9789566at2"/>
<dbReference type="PROSITE" id="PS01081">
    <property type="entry name" value="HTH_TETR_1"/>
    <property type="match status" value="1"/>
</dbReference>
<dbReference type="InterPro" id="IPR009057">
    <property type="entry name" value="Homeodomain-like_sf"/>
</dbReference>
<dbReference type="Pfam" id="PF00440">
    <property type="entry name" value="TetR_N"/>
    <property type="match status" value="1"/>
</dbReference>
<dbReference type="Gene3D" id="1.10.357.10">
    <property type="entry name" value="Tetracycline Repressor, domain 2"/>
    <property type="match status" value="1"/>
</dbReference>
<dbReference type="HOGENOM" id="CLU_069356_12_2_10"/>
<dbReference type="PANTHER" id="PTHR43479:SF11">
    <property type="entry name" value="ACREF_ENVCD OPERON REPRESSOR-RELATED"/>
    <property type="match status" value="1"/>
</dbReference>
<dbReference type="PROSITE" id="PS50977">
    <property type="entry name" value="HTH_TETR_2"/>
    <property type="match status" value="1"/>
</dbReference>
<dbReference type="RefSeq" id="WP_014855166.1">
    <property type="nucleotide sequence ID" value="NC_018178.1"/>
</dbReference>
<sequence>MPRTKEQNEQIRARTKQLIIDKALALFSEKGFAATTVDDIAGSAGISKGLIYNYFDSKEAILDTLWSEVYKIAETIDAELKNLKSPYDKIRYFINFTFDFLVKNENFWKLYVSIALQPNMLKKTEHITFEISRKMMPKAFEIFKEAGFKNPTEEAYFFSTSLDGIALNYFFDKKNFPLDKMHKFLLDYYSEKSIRKRNRN</sequence>
<dbReference type="InterPro" id="IPR001647">
    <property type="entry name" value="HTH_TetR"/>
</dbReference>
<dbReference type="SUPFAM" id="SSF46689">
    <property type="entry name" value="Homeodomain-like"/>
    <property type="match status" value="1"/>
</dbReference>
<accession>I6ZNX6</accession>
<evidence type="ECO:0000256" key="2">
    <source>
        <dbReference type="PROSITE-ProRule" id="PRU00335"/>
    </source>
</evidence>
<reference evidence="4 5" key="1">
    <citation type="journal article" date="2013" name="PLoS ONE">
        <title>Genomic analysis of Melioribacter roseus, facultatively anaerobic organotrophic bacterium representing a novel deep lineage within Bacteriodetes/Chlorobi group.</title>
        <authorList>
            <person name="Kadnikov V.V."/>
            <person name="Mardanov A.V."/>
            <person name="Podosokorskaya O.A."/>
            <person name="Gavrilov S.N."/>
            <person name="Kublanov I.V."/>
            <person name="Beletsky A.V."/>
            <person name="Bonch-Osmolovskaya E.A."/>
            <person name="Ravin N.V."/>
        </authorList>
    </citation>
    <scope>NUCLEOTIDE SEQUENCE [LARGE SCALE GENOMIC DNA]</scope>
    <source>
        <strain evidence="5">JCM 17771 / P3M-2</strain>
    </source>
</reference>
<dbReference type="Proteomes" id="UP000009011">
    <property type="component" value="Chromosome"/>
</dbReference>
<feature type="DNA-binding region" description="H-T-H motif" evidence="2">
    <location>
        <begin position="36"/>
        <end position="55"/>
    </location>
</feature>
<dbReference type="STRING" id="1191523.MROS_0486"/>
<keyword evidence="1 2" id="KW-0238">DNA-binding</keyword>
<dbReference type="GO" id="GO:0003677">
    <property type="term" value="F:DNA binding"/>
    <property type="evidence" value="ECO:0007669"/>
    <property type="project" value="UniProtKB-UniRule"/>
</dbReference>
<gene>
    <name evidence="4" type="ordered locus">MROS_0486</name>
</gene>
<dbReference type="InterPro" id="IPR023772">
    <property type="entry name" value="DNA-bd_HTH_TetR-type_CS"/>
</dbReference>
<dbReference type="KEGG" id="mro:MROS_0486"/>
<evidence type="ECO:0000313" key="4">
    <source>
        <dbReference type="EMBL" id="AFN73729.1"/>
    </source>
</evidence>
<dbReference type="PANTHER" id="PTHR43479">
    <property type="entry name" value="ACREF/ENVCD OPERON REPRESSOR-RELATED"/>
    <property type="match status" value="1"/>
</dbReference>